<dbReference type="GO" id="GO:0036064">
    <property type="term" value="C:ciliary basal body"/>
    <property type="evidence" value="ECO:0007669"/>
    <property type="project" value="TreeGrafter"/>
</dbReference>
<dbReference type="FunFam" id="1.25.40.470:FF:000028">
    <property type="entry name" value="Intraflagellar transport protein 140-like protein"/>
    <property type="match status" value="1"/>
</dbReference>
<dbReference type="SUPFAM" id="SSF48452">
    <property type="entry name" value="TPR-like"/>
    <property type="match status" value="1"/>
</dbReference>
<evidence type="ECO:0000256" key="3">
    <source>
        <dbReference type="ARBA" id="ARBA00022737"/>
    </source>
</evidence>
<dbReference type="Pfam" id="PF24762">
    <property type="entry name" value="TPR_IF140-IFT172"/>
    <property type="match status" value="1"/>
</dbReference>
<reference evidence="12" key="1">
    <citation type="submission" date="2019-05" db="EMBL/GenBank/DDBJ databases">
        <title>Annotation for the trematode Fasciolopsis buski.</title>
        <authorList>
            <person name="Choi Y.-J."/>
        </authorList>
    </citation>
    <scope>NUCLEOTIDE SEQUENCE</scope>
    <source>
        <strain evidence="12">HT</strain>
        <tissue evidence="12">Whole worm</tissue>
    </source>
</reference>
<dbReference type="Gene3D" id="2.130.10.10">
    <property type="entry name" value="YVTN repeat-like/Quinoprotein amine dehydrogenase"/>
    <property type="match status" value="2"/>
</dbReference>
<evidence type="ECO:0000259" key="11">
    <source>
        <dbReference type="Pfam" id="PF24762"/>
    </source>
</evidence>
<feature type="region of interest" description="Disordered" evidence="8">
    <location>
        <begin position="1079"/>
        <end position="1101"/>
    </location>
</feature>
<feature type="repeat" description="WD" evidence="7">
    <location>
        <begin position="97"/>
        <end position="128"/>
    </location>
</feature>
<keyword evidence="2 7" id="KW-0853">WD repeat</keyword>
<evidence type="ECO:0000256" key="8">
    <source>
        <dbReference type="SAM" id="MobiDB-lite"/>
    </source>
</evidence>
<dbReference type="InterPro" id="IPR001680">
    <property type="entry name" value="WD40_rpt"/>
</dbReference>
<name>A0A8E0VDN1_9TREM</name>
<evidence type="ECO:0000313" key="12">
    <source>
        <dbReference type="EMBL" id="KAA0186905.1"/>
    </source>
</evidence>
<evidence type="ECO:0000256" key="1">
    <source>
        <dbReference type="ARBA" id="ARBA00004138"/>
    </source>
</evidence>
<evidence type="ECO:0000256" key="2">
    <source>
        <dbReference type="ARBA" id="ARBA00022574"/>
    </source>
</evidence>
<evidence type="ECO:0000256" key="4">
    <source>
        <dbReference type="ARBA" id="ARBA00022803"/>
    </source>
</evidence>
<accession>A0A8E0VDN1</accession>
<feature type="domain" description="IFT140 second beta-propeller" evidence="10">
    <location>
        <begin position="979"/>
        <end position="1029"/>
    </location>
</feature>
<dbReference type="SMART" id="SM00320">
    <property type="entry name" value="WD40"/>
    <property type="match status" value="6"/>
</dbReference>
<dbReference type="InterPro" id="IPR011990">
    <property type="entry name" value="TPR-like_helical_dom_sf"/>
</dbReference>
<dbReference type="Pfam" id="PF23383">
    <property type="entry name" value="Beta-prop_IFT140_1st"/>
    <property type="match status" value="1"/>
</dbReference>
<evidence type="ECO:0000259" key="9">
    <source>
        <dbReference type="Pfam" id="PF23383"/>
    </source>
</evidence>
<feature type="domain" description="IFT140 first beta-propeller" evidence="9">
    <location>
        <begin position="2"/>
        <end position="376"/>
    </location>
</feature>
<dbReference type="Gene3D" id="1.25.40.470">
    <property type="match status" value="2"/>
</dbReference>
<feature type="region of interest" description="Disordered" evidence="8">
    <location>
        <begin position="808"/>
        <end position="831"/>
    </location>
</feature>
<keyword evidence="13" id="KW-1185">Reference proteome</keyword>
<organism evidence="12 13">
    <name type="scientific">Fasciolopsis buskii</name>
    <dbReference type="NCBI Taxonomy" id="27845"/>
    <lineage>
        <taxon>Eukaryota</taxon>
        <taxon>Metazoa</taxon>
        <taxon>Spiralia</taxon>
        <taxon>Lophotrochozoa</taxon>
        <taxon>Platyhelminthes</taxon>
        <taxon>Trematoda</taxon>
        <taxon>Digenea</taxon>
        <taxon>Plagiorchiida</taxon>
        <taxon>Echinostomata</taxon>
        <taxon>Echinostomatoidea</taxon>
        <taxon>Fasciolidae</taxon>
        <taxon>Fasciolopsis</taxon>
    </lineage>
</organism>
<feature type="region of interest" description="Disordered" evidence="8">
    <location>
        <begin position="1542"/>
        <end position="1562"/>
    </location>
</feature>
<comment type="subcellular location">
    <subcellularLocation>
        <location evidence="1">Cell projection</location>
        <location evidence="1">Cilium</location>
    </subcellularLocation>
</comment>
<evidence type="ECO:0000259" key="10">
    <source>
        <dbReference type="Pfam" id="PF23385"/>
    </source>
</evidence>
<dbReference type="InterPro" id="IPR056155">
    <property type="entry name" value="Beta-prop_IFT140_2nd"/>
</dbReference>
<protein>
    <submittedName>
        <fullName evidence="12">Intraflagellar transport protein</fullName>
    </submittedName>
</protein>
<dbReference type="SUPFAM" id="SSF50978">
    <property type="entry name" value="WD40 repeat-like"/>
    <property type="match status" value="1"/>
</dbReference>
<feature type="region of interest" description="Disordered" evidence="8">
    <location>
        <begin position="919"/>
        <end position="939"/>
    </location>
</feature>
<keyword evidence="6" id="KW-0966">Cell projection</keyword>
<dbReference type="OrthoDB" id="10258787at2759"/>
<dbReference type="EMBL" id="LUCM01009497">
    <property type="protein sequence ID" value="KAA0186905.1"/>
    <property type="molecule type" value="Genomic_DNA"/>
</dbReference>
<evidence type="ECO:0000256" key="7">
    <source>
        <dbReference type="PROSITE-ProRule" id="PRU00221"/>
    </source>
</evidence>
<dbReference type="Pfam" id="PF23385">
    <property type="entry name" value="Beta-prop_IFT140_2nd"/>
    <property type="match status" value="2"/>
</dbReference>
<sequence length="1701" mass="188900">MAVFISSKIESICNEVLQLSWHPSHFLLAVATHNLNESGEVAVLSFSGEINEKTTISRPYFATSLAWNPCSLVLAVGWSTGHISFFYVSENNVVDINEMMNHSVNSLTWSGRGSRLLATSVDGDIYLWRRTALGDMQPKPLATMTIDTSINTAILMHSTVVESIEMDITTLARAAVKGDEKALEILSSKKSSELTSLSFEGCESCTFLIGCGDGRILRVSGDASSNLTSEVGPSRLSTLTTCEGSISNLLCHSTNGMLIVITGKGILYHYQLAPQNGATAREITKMKLAVSFTGSPSITWAGPSVLAMALGESVVRLWDVERADNYTLEPNVSEYDISGRTVKAVRVAYSCRHQILACGLSNGMVAFWQYGTELTGRNNLQRLLQANSSCVNSSESLVGTGECVDAMEDYPNDAEHNSWPVGAQSSDRTEFERGPEYNWHPQPTAILTYRTEEEFSASLSETGRQVYLLSWDGTEERLAIAVSARQSQDSVMFDRGLNPKCATYLLERQSLCGGFGGSGCAVVQTGPRSLAMLTTVISGQTGFGQKTDTVDSLTDSLNPLSVPVANSNANLPTSFIVTSSAIRPGGSTQKITPTSDENHPMPMIREYEAQVEDQIRALYCTQEYLAYWNGNRISVFKHKAGDCIVHFASFPCEFRLVGMYDQNVFTVEPFKLQIRSLQGTVKQLINFGENEGTVIRTAQCGTFLLCLTSLGKARIFDLSKREVKSVQSSKSLTELVLSTVLTPDTDRSNADHAKANQEILMTASASLREIQIAHVAINIAGNVISFSVEIVADGSVCDARWPKISETAGDESRTINKSGNHSRDQGLKPLTENTRSKGALKEWIPDTRVYVYHLENDKLQYFDCCELTRQTSLAGGPLDSREVGGRWPRRHYWDQFESRLLVVEASGLPNEHPLIKRSLQKFSDTTDKRPLQSSASENQNSLMEDDLRLHLKSTSPSSNLTGVQSRPSPSKVTDLSSPIKEYNSTKLCTLIVSLFAGAEQTKPVIQEQFPMAVQHSALLGIEVPYYYFSVRCDLVYRFVHERCQRRREMVTSAGRRIVGDDTRNLNSAMHDLAEASIEANASGDKSTNKKSDELPNQPDTGQIKAACSEQKSHIGLKIHYIHRRIMRDFVDLEWADANTREAMLTFSYYLTMGEMDAAFKAMKLIKSPAVWQNMARMCVSTCRLDVARVCLGKMGDAMAAMMVREARRREPEPEAQAGELALQLGMPDEAERLFIRCYRWDLVIRLYQSLGHWEKALQVAATHCRISLRATHYAYAKELEASGNLKEAMEHYILSETHRFEVPRMLKSSPALLEAFVNQQQDRTIYRWWAQTLEAEGRLEDAKCYYIRAKDYLSLVRVLCCLGKETEAEALCNETGDPAACYHLARQMEACGNVDQAIRLFTRAKAYSSAVRLCKENNRNDHLYSLAQLGRPEDMLEAAIHLESCPSHAHKAILLFHKAGQIGRAVELAFKTRQFAALQTVAGSLDDRIDPALLKQCADFFTQNNQFDRAVDVLAAGKQYWDALKLCGEFNVPVTDELVEKLTPPPSSEQDSAAAQRRGLEPLSESERTSILVELGELCLSQGHYHLACKKFTQAGSRLAAMKALLRSGDTEKIIFFANVSKQKEIYVMAANYLQTLDEWRTNVDTMRTIVNFYTRGKAPESLASFYEACAHVSSQSPCMIIQSVCPWCSVCSFRIPGRNH</sequence>
<keyword evidence="3" id="KW-0677">Repeat</keyword>
<dbReference type="PANTHER" id="PTHR15722">
    <property type="entry name" value="IFT140/172-RELATED"/>
    <property type="match status" value="1"/>
</dbReference>
<dbReference type="InterPro" id="IPR056168">
    <property type="entry name" value="TPR_IF140/IFT172/WDR19"/>
</dbReference>
<keyword evidence="4" id="KW-0802">TPR repeat</keyword>
<evidence type="ECO:0000313" key="13">
    <source>
        <dbReference type="Proteomes" id="UP000728185"/>
    </source>
</evidence>
<gene>
    <name evidence="12" type="ORF">FBUS_07453</name>
</gene>
<proteinExistence type="predicted"/>
<evidence type="ECO:0000256" key="6">
    <source>
        <dbReference type="ARBA" id="ARBA00023273"/>
    </source>
</evidence>
<keyword evidence="5" id="KW-0969">Cilium</keyword>
<dbReference type="PROSITE" id="PS50082">
    <property type="entry name" value="WD_REPEATS_2"/>
    <property type="match status" value="1"/>
</dbReference>
<dbReference type="Proteomes" id="UP000728185">
    <property type="component" value="Unassembled WGS sequence"/>
</dbReference>
<feature type="domain" description="IF140/IFT172/WDR19 TPR" evidence="11">
    <location>
        <begin position="1153"/>
        <end position="1653"/>
    </location>
</feature>
<dbReference type="InterPro" id="IPR056154">
    <property type="entry name" value="Beta-prop_IFT140_1st"/>
</dbReference>
<dbReference type="GO" id="GO:0005930">
    <property type="term" value="C:axoneme"/>
    <property type="evidence" value="ECO:0007669"/>
    <property type="project" value="TreeGrafter"/>
</dbReference>
<evidence type="ECO:0000256" key="5">
    <source>
        <dbReference type="ARBA" id="ARBA00023069"/>
    </source>
</evidence>
<dbReference type="GO" id="GO:0035721">
    <property type="term" value="P:intraciliary retrograde transport"/>
    <property type="evidence" value="ECO:0007669"/>
    <property type="project" value="TreeGrafter"/>
</dbReference>
<feature type="region of interest" description="Disordered" evidence="8">
    <location>
        <begin position="953"/>
        <end position="976"/>
    </location>
</feature>
<dbReference type="InterPro" id="IPR015943">
    <property type="entry name" value="WD40/YVTN_repeat-like_dom_sf"/>
</dbReference>
<comment type="caution">
    <text evidence="12">The sequence shown here is derived from an EMBL/GenBank/DDBJ whole genome shotgun (WGS) entry which is preliminary data.</text>
</comment>
<feature type="domain" description="IFT140 second beta-propeller" evidence="10">
    <location>
        <begin position="607"/>
        <end position="736"/>
    </location>
</feature>
<dbReference type="GO" id="GO:0030991">
    <property type="term" value="C:intraciliary transport particle A"/>
    <property type="evidence" value="ECO:0007669"/>
    <property type="project" value="TreeGrafter"/>
</dbReference>
<dbReference type="PANTHER" id="PTHR15722:SF7">
    <property type="entry name" value="INTRAFLAGELLAR TRANSPORT PROTEIN 140 HOMOLOG"/>
    <property type="match status" value="1"/>
</dbReference>
<dbReference type="InterPro" id="IPR036322">
    <property type="entry name" value="WD40_repeat_dom_sf"/>
</dbReference>